<organism evidence="2 3">
    <name type="scientific">Cercophora newfieldiana</name>
    <dbReference type="NCBI Taxonomy" id="92897"/>
    <lineage>
        <taxon>Eukaryota</taxon>
        <taxon>Fungi</taxon>
        <taxon>Dikarya</taxon>
        <taxon>Ascomycota</taxon>
        <taxon>Pezizomycotina</taxon>
        <taxon>Sordariomycetes</taxon>
        <taxon>Sordariomycetidae</taxon>
        <taxon>Sordariales</taxon>
        <taxon>Lasiosphaeriaceae</taxon>
        <taxon>Cercophora</taxon>
    </lineage>
</organism>
<name>A0AA40CLN0_9PEZI</name>
<evidence type="ECO:0000313" key="3">
    <source>
        <dbReference type="Proteomes" id="UP001174936"/>
    </source>
</evidence>
<accession>A0AA40CLN0</accession>
<keyword evidence="3" id="KW-1185">Reference proteome</keyword>
<proteinExistence type="predicted"/>
<dbReference type="AlphaFoldDB" id="A0AA40CLN0"/>
<dbReference type="Proteomes" id="UP001174936">
    <property type="component" value="Unassembled WGS sequence"/>
</dbReference>
<dbReference type="EMBL" id="JAULSV010000006">
    <property type="protein sequence ID" value="KAK0641993.1"/>
    <property type="molecule type" value="Genomic_DNA"/>
</dbReference>
<evidence type="ECO:0000256" key="1">
    <source>
        <dbReference type="SAM" id="MobiDB-lite"/>
    </source>
</evidence>
<protein>
    <submittedName>
        <fullName evidence="2">Uncharacterized protein</fullName>
    </submittedName>
</protein>
<feature type="region of interest" description="Disordered" evidence="1">
    <location>
        <begin position="38"/>
        <end position="61"/>
    </location>
</feature>
<comment type="caution">
    <text evidence="2">The sequence shown here is derived from an EMBL/GenBank/DDBJ whole genome shotgun (WGS) entry which is preliminary data.</text>
</comment>
<gene>
    <name evidence="2" type="ORF">B0T16DRAFT_223134</name>
</gene>
<evidence type="ECO:0000313" key="2">
    <source>
        <dbReference type="EMBL" id="KAK0641993.1"/>
    </source>
</evidence>
<reference evidence="2" key="1">
    <citation type="submission" date="2023-06" db="EMBL/GenBank/DDBJ databases">
        <title>Genome-scale phylogeny and comparative genomics of the fungal order Sordariales.</title>
        <authorList>
            <consortium name="Lawrence Berkeley National Laboratory"/>
            <person name="Hensen N."/>
            <person name="Bonometti L."/>
            <person name="Westerberg I."/>
            <person name="Brannstrom I.O."/>
            <person name="Guillou S."/>
            <person name="Cros-Aarteil S."/>
            <person name="Calhoun S."/>
            <person name="Haridas S."/>
            <person name="Kuo A."/>
            <person name="Mondo S."/>
            <person name="Pangilinan J."/>
            <person name="Riley R."/>
            <person name="Labutti K."/>
            <person name="Andreopoulos B."/>
            <person name="Lipzen A."/>
            <person name="Chen C."/>
            <person name="Yanf M."/>
            <person name="Daum C."/>
            <person name="Ng V."/>
            <person name="Clum A."/>
            <person name="Steindorff A."/>
            <person name="Ohm R."/>
            <person name="Martin F."/>
            <person name="Silar P."/>
            <person name="Natvig D."/>
            <person name="Lalanne C."/>
            <person name="Gautier V."/>
            <person name="Ament-Velasquez S.L."/>
            <person name="Kruys A."/>
            <person name="Hutchinson M.I."/>
            <person name="Powell A.J."/>
            <person name="Barry K."/>
            <person name="Miller A.N."/>
            <person name="Grigoriev I.V."/>
            <person name="Debuchy R."/>
            <person name="Gladieux P."/>
            <person name="Thoren M.H."/>
            <person name="Johannesson H."/>
        </authorList>
    </citation>
    <scope>NUCLEOTIDE SEQUENCE</scope>
    <source>
        <strain evidence="2">SMH2532-1</strain>
    </source>
</reference>
<sequence length="209" mass="23081">MVIKVNVWSDNPTVTMERRQILLGLAISTTLGTVSSQYQVAQPSRAPETPKNRANDLQAPDEPMAQQKKRSCCHTDCLVLPAPKSNIYGCCTMHLSCIIETCTGQKIALSLTGSIYCPRTIAMRDLKNPIRFRHVHGAAWSGVGRRCSPDGEQPSRGKVACQRSSVFISLPSREGVTIESRGWVPARGTDRLLQTWNRSAEKVVSCRNE</sequence>